<evidence type="ECO:0000256" key="1">
    <source>
        <dbReference type="SAM" id="Phobius"/>
    </source>
</evidence>
<proteinExistence type="predicted"/>
<keyword evidence="1" id="KW-1133">Transmembrane helix</keyword>
<reference evidence="2" key="1">
    <citation type="submission" date="2023-05" db="EMBL/GenBank/DDBJ databases">
        <authorList>
            <person name="Stuckert A."/>
        </authorList>
    </citation>
    <scope>NUCLEOTIDE SEQUENCE</scope>
</reference>
<protein>
    <submittedName>
        <fullName evidence="2">Uncharacterized protein</fullName>
    </submittedName>
</protein>
<gene>
    <name evidence="2" type="ORF">SPARVUS_LOCUS3794383</name>
</gene>
<name>A0ABN9BVR1_9NEOB</name>
<accession>A0ABN9BVR1</accession>
<dbReference type="Proteomes" id="UP001162483">
    <property type="component" value="Unassembled WGS sequence"/>
</dbReference>
<comment type="caution">
    <text evidence="2">The sequence shown here is derived from an EMBL/GenBank/DDBJ whole genome shotgun (WGS) entry which is preliminary data.</text>
</comment>
<evidence type="ECO:0000313" key="3">
    <source>
        <dbReference type="Proteomes" id="UP001162483"/>
    </source>
</evidence>
<keyword evidence="3" id="KW-1185">Reference proteome</keyword>
<organism evidence="2 3">
    <name type="scientific">Staurois parvus</name>
    <dbReference type="NCBI Taxonomy" id="386267"/>
    <lineage>
        <taxon>Eukaryota</taxon>
        <taxon>Metazoa</taxon>
        <taxon>Chordata</taxon>
        <taxon>Craniata</taxon>
        <taxon>Vertebrata</taxon>
        <taxon>Euteleostomi</taxon>
        <taxon>Amphibia</taxon>
        <taxon>Batrachia</taxon>
        <taxon>Anura</taxon>
        <taxon>Neobatrachia</taxon>
        <taxon>Ranoidea</taxon>
        <taxon>Ranidae</taxon>
        <taxon>Staurois</taxon>
    </lineage>
</organism>
<keyword evidence="1" id="KW-0472">Membrane</keyword>
<sequence>MFDPFFSDPPLLSHSPFHLLIEHSLLGILHMFSFGVYC</sequence>
<feature type="transmembrane region" description="Helical" evidence="1">
    <location>
        <begin position="20"/>
        <end position="37"/>
    </location>
</feature>
<dbReference type="EMBL" id="CATNWA010006292">
    <property type="protein sequence ID" value="CAI9551819.1"/>
    <property type="molecule type" value="Genomic_DNA"/>
</dbReference>
<evidence type="ECO:0000313" key="2">
    <source>
        <dbReference type="EMBL" id="CAI9551819.1"/>
    </source>
</evidence>
<keyword evidence="1" id="KW-0812">Transmembrane</keyword>